<name>A0A4Q5MZ59_9MICO</name>
<dbReference type="Proteomes" id="UP000293764">
    <property type="component" value="Unassembled WGS sequence"/>
</dbReference>
<gene>
    <name evidence="2" type="ORF">EUA98_18290</name>
</gene>
<reference evidence="2 3" key="1">
    <citation type="submission" date="2019-01" db="EMBL/GenBank/DDBJ databases">
        <title>Novel species of Cellulomonas.</title>
        <authorList>
            <person name="Liu Q."/>
            <person name="Xin Y.-H."/>
        </authorList>
    </citation>
    <scope>NUCLEOTIDE SEQUENCE [LARGE SCALE GENOMIC DNA]</scope>
    <source>
        <strain evidence="2 3">HLT2-17</strain>
    </source>
</reference>
<keyword evidence="3" id="KW-1185">Reference proteome</keyword>
<organism evidence="2 3">
    <name type="scientific">Pengzhenrongella frigida</name>
    <dbReference type="NCBI Taxonomy" id="1259133"/>
    <lineage>
        <taxon>Bacteria</taxon>
        <taxon>Bacillati</taxon>
        <taxon>Actinomycetota</taxon>
        <taxon>Actinomycetes</taxon>
        <taxon>Micrococcales</taxon>
        <taxon>Pengzhenrongella</taxon>
    </lineage>
</organism>
<dbReference type="EMBL" id="SDWW01000067">
    <property type="protein sequence ID" value="RYV49527.1"/>
    <property type="molecule type" value="Genomic_DNA"/>
</dbReference>
<dbReference type="RefSeq" id="WP_130104128.1">
    <property type="nucleotide sequence ID" value="NZ_SDWW01000067.1"/>
</dbReference>
<proteinExistence type="predicted"/>
<protein>
    <submittedName>
        <fullName evidence="2">Uncharacterized protein</fullName>
    </submittedName>
</protein>
<feature type="region of interest" description="Disordered" evidence="1">
    <location>
        <begin position="1"/>
        <end position="29"/>
    </location>
</feature>
<accession>A0A4Q5MZ59</accession>
<evidence type="ECO:0000313" key="2">
    <source>
        <dbReference type="EMBL" id="RYV49527.1"/>
    </source>
</evidence>
<dbReference type="AlphaFoldDB" id="A0A4Q5MZ59"/>
<comment type="caution">
    <text evidence="2">The sequence shown here is derived from an EMBL/GenBank/DDBJ whole genome shotgun (WGS) entry which is preliminary data.</text>
</comment>
<dbReference type="OrthoDB" id="4826719at2"/>
<evidence type="ECO:0000256" key="1">
    <source>
        <dbReference type="SAM" id="MobiDB-lite"/>
    </source>
</evidence>
<sequence length="142" mass="15956">MRDLWAVGTAHRRTPDPTPEVDPWEDADPIDGPRDDAVVVFRGLPCVEVHLFADGEDTVTVEQCVDFDIPRCETLALVDALLAGDAQIGMRGGRLRFVRDWLQPFYGLQLVVPVAGREPYRQRVPYQPLQHWISTLSVVPVP</sequence>
<evidence type="ECO:0000313" key="3">
    <source>
        <dbReference type="Proteomes" id="UP000293764"/>
    </source>
</evidence>